<protein>
    <submittedName>
        <fullName evidence="4">MoaD family protein</fullName>
    </submittedName>
</protein>
<evidence type="ECO:0000256" key="2">
    <source>
        <dbReference type="ARBA" id="ARBA00022741"/>
    </source>
</evidence>
<dbReference type="GeneID" id="72777068"/>
<keyword evidence="3" id="KW-0501">Molybdenum cofactor biosynthesis</keyword>
<proteinExistence type="predicted"/>
<dbReference type="EMBL" id="CP080572">
    <property type="protein sequence ID" value="USH00264.1"/>
    <property type="molecule type" value="Genomic_DNA"/>
</dbReference>
<organism evidence="4 5">
    <name type="scientific">Thermococcus argininiproducens</name>
    <dbReference type="NCBI Taxonomy" id="2866384"/>
    <lineage>
        <taxon>Archaea</taxon>
        <taxon>Methanobacteriati</taxon>
        <taxon>Methanobacteriota</taxon>
        <taxon>Thermococci</taxon>
        <taxon>Thermococcales</taxon>
        <taxon>Thermococcaceae</taxon>
        <taxon>Thermococcus</taxon>
    </lineage>
</organism>
<keyword evidence="2" id="KW-0547">Nucleotide-binding</keyword>
<evidence type="ECO:0000313" key="5">
    <source>
        <dbReference type="Proteomes" id="UP001056425"/>
    </source>
</evidence>
<dbReference type="Proteomes" id="UP001056425">
    <property type="component" value="Chromosome"/>
</dbReference>
<dbReference type="PANTHER" id="PTHR33359">
    <property type="entry name" value="MOLYBDOPTERIN SYNTHASE SULFUR CARRIER SUBUNIT"/>
    <property type="match status" value="1"/>
</dbReference>
<evidence type="ECO:0000256" key="3">
    <source>
        <dbReference type="ARBA" id="ARBA00023150"/>
    </source>
</evidence>
<dbReference type="Pfam" id="PF02597">
    <property type="entry name" value="ThiS"/>
    <property type="match status" value="1"/>
</dbReference>
<dbReference type="InterPro" id="IPR044672">
    <property type="entry name" value="MOCS2A"/>
</dbReference>
<dbReference type="InterPro" id="IPR003749">
    <property type="entry name" value="ThiS/MoaD-like"/>
</dbReference>
<dbReference type="NCBIfam" id="NF041918">
    <property type="entry name" value="SAMP1"/>
    <property type="match status" value="1"/>
</dbReference>
<dbReference type="GO" id="GO:0006777">
    <property type="term" value="P:Mo-molybdopterin cofactor biosynthetic process"/>
    <property type="evidence" value="ECO:0007669"/>
    <property type="project" value="UniProtKB-KW"/>
</dbReference>
<dbReference type="GO" id="GO:0000166">
    <property type="term" value="F:nucleotide binding"/>
    <property type="evidence" value="ECO:0007669"/>
    <property type="project" value="UniProtKB-KW"/>
</dbReference>
<dbReference type="InterPro" id="IPR010038">
    <property type="entry name" value="MoaD_arc-typ"/>
</dbReference>
<gene>
    <name evidence="4" type="ORF">K1720_01955</name>
</gene>
<dbReference type="InterPro" id="IPR012675">
    <property type="entry name" value="Beta-grasp_dom_sf"/>
</dbReference>
<dbReference type="GO" id="GO:1990133">
    <property type="term" value="C:molybdopterin adenylyltransferase complex"/>
    <property type="evidence" value="ECO:0007669"/>
    <property type="project" value="TreeGrafter"/>
</dbReference>
<sequence>MRIKVRYFARFRELSGVNEEIIELSEGSTISDLIEHIKNLHPELEKEVFGEDYNDEADVNVSRNGRYASFDEMLEDGDVIALFPPTSGG</sequence>
<reference evidence="4 5" key="1">
    <citation type="submission" date="2021-08" db="EMBL/GenBank/DDBJ databases">
        <title>Thermococcus onnuriiensis IOH2.</title>
        <authorList>
            <person name="Park Y.-J."/>
        </authorList>
    </citation>
    <scope>NUCLEOTIDE SEQUENCE [LARGE SCALE GENOMIC DNA]</scope>
    <source>
        <strain evidence="4 5">IOH2</strain>
    </source>
</reference>
<dbReference type="RefSeq" id="WP_251949551.1">
    <property type="nucleotide sequence ID" value="NZ_CP080572.1"/>
</dbReference>
<keyword evidence="5" id="KW-1185">Reference proteome</keyword>
<dbReference type="Gene3D" id="3.10.20.30">
    <property type="match status" value="1"/>
</dbReference>
<evidence type="ECO:0000313" key="4">
    <source>
        <dbReference type="EMBL" id="USH00264.1"/>
    </source>
</evidence>
<dbReference type="AlphaFoldDB" id="A0A9E7SCP6"/>
<dbReference type="NCBIfam" id="TIGR01687">
    <property type="entry name" value="moaD_arch"/>
    <property type="match status" value="1"/>
</dbReference>
<dbReference type="InterPro" id="IPR054834">
    <property type="entry name" value="SAMP1_3"/>
</dbReference>
<dbReference type="SUPFAM" id="SSF54285">
    <property type="entry name" value="MoaD/ThiS"/>
    <property type="match status" value="1"/>
</dbReference>
<name>A0A9E7SCP6_9EURY</name>
<dbReference type="InterPro" id="IPR016155">
    <property type="entry name" value="Mopterin_synth/thiamin_S_b"/>
</dbReference>
<dbReference type="CDD" id="cd00754">
    <property type="entry name" value="Ubl_MoaD"/>
    <property type="match status" value="1"/>
</dbReference>
<dbReference type="PANTHER" id="PTHR33359:SF1">
    <property type="entry name" value="MOLYBDOPTERIN SYNTHASE SULFUR CARRIER SUBUNIT"/>
    <property type="match status" value="1"/>
</dbReference>
<accession>A0A9E7SCP6</accession>
<comment type="pathway">
    <text evidence="1">Cofactor biosynthesis; molybdopterin biosynthesis.</text>
</comment>
<dbReference type="FunFam" id="3.10.20.30:FF:000010">
    <property type="entry name" value="Molybdopterin synthase sulfur carrier subunit"/>
    <property type="match status" value="1"/>
</dbReference>
<dbReference type="KEGG" id="thei:K1720_01955"/>
<evidence type="ECO:0000256" key="1">
    <source>
        <dbReference type="ARBA" id="ARBA00005046"/>
    </source>
</evidence>